<feature type="binding site" evidence="3">
    <location>
        <position position="69"/>
    </location>
    <ligand>
        <name>Cu cation</name>
        <dbReference type="ChEBI" id="CHEBI:23378"/>
    </ligand>
</feature>
<dbReference type="SUPFAM" id="SSF52833">
    <property type="entry name" value="Thioredoxin-like"/>
    <property type="match status" value="1"/>
</dbReference>
<evidence type="ECO:0000256" key="4">
    <source>
        <dbReference type="PIRSR" id="PIRSR603782-2"/>
    </source>
</evidence>
<evidence type="ECO:0000259" key="5">
    <source>
        <dbReference type="PROSITE" id="PS51352"/>
    </source>
</evidence>
<keyword evidence="4" id="KW-1015">Disulfide bond</keyword>
<gene>
    <name evidence="6" type="ORF">BLL40_10560</name>
</gene>
<feature type="binding site" evidence="3">
    <location>
        <position position="65"/>
    </location>
    <ligand>
        <name>Cu cation</name>
        <dbReference type="ChEBI" id="CHEBI:23378"/>
    </ligand>
</feature>
<keyword evidence="2 3" id="KW-0186">Copper</keyword>
<sequence>MRCKLKNSIILVIVLISVILSACNLNGNEPYQMKSFTFTNQHGQDFGVEDLNGKVWIADFIFTSCETVCPPMTANMAALQKTLKSEDIPVEFVSFSVDPSVDTPEKLREFMKKFTEDDSNWNMLTGYTQPEIEKFAREEFQTLIQKPESSNQVIHGTNFYLINQNGEIVNDYSFTLGDDFKEIITDVKKQTK</sequence>
<dbReference type="CDD" id="cd02968">
    <property type="entry name" value="SCO"/>
    <property type="match status" value="1"/>
</dbReference>
<dbReference type="STRING" id="1714354.BLL40_10560"/>
<dbReference type="Proteomes" id="UP000186524">
    <property type="component" value="Unassembled WGS sequence"/>
</dbReference>
<evidence type="ECO:0000313" key="6">
    <source>
        <dbReference type="EMBL" id="OKL36331.1"/>
    </source>
</evidence>
<accession>A0A1Q5P2D8</accession>
<dbReference type="PROSITE" id="PS51257">
    <property type="entry name" value="PROKAR_LIPOPROTEIN"/>
    <property type="match status" value="1"/>
</dbReference>
<comment type="similarity">
    <text evidence="1">Belongs to the SCO1/2 family.</text>
</comment>
<reference evidence="6 7" key="1">
    <citation type="submission" date="2016-12" db="EMBL/GenBank/DDBJ databases">
        <title>Domibacillus sp. SAOS 44 whole genome sequencing.</title>
        <authorList>
            <person name="Verma A."/>
            <person name="Krishnamurthi S."/>
        </authorList>
    </citation>
    <scope>NUCLEOTIDE SEQUENCE [LARGE SCALE GENOMIC DNA]</scope>
    <source>
        <strain evidence="6 7">SAOS 44</strain>
    </source>
</reference>
<name>A0A1Q5P2D8_9BACI</name>
<evidence type="ECO:0000256" key="2">
    <source>
        <dbReference type="ARBA" id="ARBA00023008"/>
    </source>
</evidence>
<dbReference type="InterPro" id="IPR036249">
    <property type="entry name" value="Thioredoxin-like_sf"/>
</dbReference>
<feature type="domain" description="Thioredoxin" evidence="5">
    <location>
        <begin position="27"/>
        <end position="192"/>
    </location>
</feature>
<keyword evidence="7" id="KW-1185">Reference proteome</keyword>
<feature type="disulfide bond" description="Redox-active" evidence="4">
    <location>
        <begin position="65"/>
        <end position="69"/>
    </location>
</feature>
<proteinExistence type="inferred from homology"/>
<dbReference type="PROSITE" id="PS51352">
    <property type="entry name" value="THIOREDOXIN_2"/>
    <property type="match status" value="1"/>
</dbReference>
<dbReference type="InterPro" id="IPR003782">
    <property type="entry name" value="SCO1/SenC"/>
</dbReference>
<dbReference type="PANTHER" id="PTHR12151">
    <property type="entry name" value="ELECTRON TRANSPORT PROTIN SCO1/SENC FAMILY MEMBER"/>
    <property type="match status" value="1"/>
</dbReference>
<feature type="binding site" evidence="3">
    <location>
        <position position="155"/>
    </location>
    <ligand>
        <name>Cu cation</name>
        <dbReference type="ChEBI" id="CHEBI:23378"/>
    </ligand>
</feature>
<dbReference type="Gene3D" id="3.40.30.10">
    <property type="entry name" value="Glutaredoxin"/>
    <property type="match status" value="1"/>
</dbReference>
<comment type="caution">
    <text evidence="6">The sequence shown here is derived from an EMBL/GenBank/DDBJ whole genome shotgun (WGS) entry which is preliminary data.</text>
</comment>
<evidence type="ECO:0000256" key="3">
    <source>
        <dbReference type="PIRSR" id="PIRSR603782-1"/>
    </source>
</evidence>
<dbReference type="EMBL" id="MRWQ01000008">
    <property type="protein sequence ID" value="OKL36331.1"/>
    <property type="molecule type" value="Genomic_DNA"/>
</dbReference>
<dbReference type="InterPro" id="IPR013766">
    <property type="entry name" value="Thioredoxin_domain"/>
</dbReference>
<dbReference type="Pfam" id="PF02630">
    <property type="entry name" value="SCO1-SenC"/>
    <property type="match status" value="1"/>
</dbReference>
<dbReference type="GO" id="GO:0046872">
    <property type="term" value="F:metal ion binding"/>
    <property type="evidence" value="ECO:0007669"/>
    <property type="project" value="UniProtKB-KW"/>
</dbReference>
<evidence type="ECO:0000256" key="1">
    <source>
        <dbReference type="ARBA" id="ARBA00010996"/>
    </source>
</evidence>
<dbReference type="PANTHER" id="PTHR12151:SF25">
    <property type="entry name" value="LINALOOL DEHYDRATASE_ISOMERASE DOMAIN-CONTAINING PROTEIN"/>
    <property type="match status" value="1"/>
</dbReference>
<evidence type="ECO:0000313" key="7">
    <source>
        <dbReference type="Proteomes" id="UP000186524"/>
    </source>
</evidence>
<keyword evidence="3" id="KW-0479">Metal-binding</keyword>
<dbReference type="AlphaFoldDB" id="A0A1Q5P2D8"/>
<organism evidence="6 7">
    <name type="scientific">Domibacillus mangrovi</name>
    <dbReference type="NCBI Taxonomy" id="1714354"/>
    <lineage>
        <taxon>Bacteria</taxon>
        <taxon>Bacillati</taxon>
        <taxon>Bacillota</taxon>
        <taxon>Bacilli</taxon>
        <taxon>Bacillales</taxon>
        <taxon>Bacillaceae</taxon>
        <taxon>Domibacillus</taxon>
    </lineage>
</organism>
<protein>
    <submittedName>
        <fullName evidence="6">Cytochrome c oxidase assembly protein</fullName>
    </submittedName>
</protein>